<dbReference type="AlphaFoldDB" id="A0A812PFB9"/>
<keyword evidence="2" id="KW-1185">Reference proteome</keyword>
<protein>
    <submittedName>
        <fullName evidence="1">Uncharacterized protein</fullName>
    </submittedName>
</protein>
<reference evidence="1" key="1">
    <citation type="submission" date="2021-02" db="EMBL/GenBank/DDBJ databases">
        <authorList>
            <person name="Dougan E. K."/>
            <person name="Rhodes N."/>
            <person name="Thang M."/>
            <person name="Chan C."/>
        </authorList>
    </citation>
    <scope>NUCLEOTIDE SEQUENCE</scope>
</reference>
<dbReference type="EMBL" id="CAJNDS010002111">
    <property type="protein sequence ID" value="CAE7333084.1"/>
    <property type="molecule type" value="Genomic_DNA"/>
</dbReference>
<sequence length="167" mass="18249">MASESLAAGPSKPHAEARCADQLESGDVPSDLQTWQLSAARVPRAQLKEALEAAETPRWQLLGGERALDAELRRWQPSSDQEPRLEGLWRPDGELSMPCGGEASFFGADEAVQEVLLLRHELQTARGEVRRLWAQLAARDGRVARLEAELARVAQCPLCGSQTELAA</sequence>
<accession>A0A812PFB9</accession>
<proteinExistence type="predicted"/>
<name>A0A812PFB9_9DINO</name>
<evidence type="ECO:0000313" key="1">
    <source>
        <dbReference type="EMBL" id="CAE7333084.1"/>
    </source>
</evidence>
<comment type="caution">
    <text evidence="1">The sequence shown here is derived from an EMBL/GenBank/DDBJ whole genome shotgun (WGS) entry which is preliminary data.</text>
</comment>
<dbReference type="Proteomes" id="UP000604046">
    <property type="component" value="Unassembled WGS sequence"/>
</dbReference>
<organism evidence="1 2">
    <name type="scientific">Symbiodinium natans</name>
    <dbReference type="NCBI Taxonomy" id="878477"/>
    <lineage>
        <taxon>Eukaryota</taxon>
        <taxon>Sar</taxon>
        <taxon>Alveolata</taxon>
        <taxon>Dinophyceae</taxon>
        <taxon>Suessiales</taxon>
        <taxon>Symbiodiniaceae</taxon>
        <taxon>Symbiodinium</taxon>
    </lineage>
</organism>
<evidence type="ECO:0000313" key="2">
    <source>
        <dbReference type="Proteomes" id="UP000604046"/>
    </source>
</evidence>
<gene>
    <name evidence="1" type="ORF">SNAT2548_LOCUS17423</name>
</gene>